<keyword evidence="4" id="KW-1185">Reference proteome</keyword>
<protein>
    <submittedName>
        <fullName evidence="3">DUF454 domain-containing protein</fullName>
    </submittedName>
</protein>
<reference evidence="3 5" key="3">
    <citation type="submission" date="2019-08" db="EMBL/GenBank/DDBJ databases">
        <authorList>
            <person name="Kuhnert P."/>
        </authorList>
    </citation>
    <scope>NUCLEOTIDE SEQUENCE [LARGE SCALE GENOMIC DNA]</scope>
    <source>
        <strain evidence="3 5">B36.5</strain>
    </source>
</reference>
<evidence type="ECO:0000313" key="4">
    <source>
        <dbReference type="Proteomes" id="UP000042527"/>
    </source>
</evidence>
<dbReference type="Pfam" id="PF04304">
    <property type="entry name" value="DUF454"/>
    <property type="match status" value="1"/>
</dbReference>
<dbReference type="RefSeq" id="WP_024752218.1">
    <property type="nucleotide sequence ID" value="NZ_CDNC01000002.1"/>
</dbReference>
<dbReference type="GO" id="GO:0005886">
    <property type="term" value="C:plasma membrane"/>
    <property type="evidence" value="ECO:0007669"/>
    <property type="project" value="TreeGrafter"/>
</dbReference>
<evidence type="ECO:0000313" key="5">
    <source>
        <dbReference type="Proteomes" id="UP000323594"/>
    </source>
</evidence>
<keyword evidence="1" id="KW-0472">Membrane</keyword>
<reference evidence="2" key="1">
    <citation type="submission" date="2015-01" db="EMBL/GenBank/DDBJ databases">
        <authorList>
            <person name="Xiang T."/>
            <person name="Song Y."/>
            <person name="Huang L."/>
            <person name="Wang B."/>
            <person name="Wu P."/>
        </authorList>
    </citation>
    <scope>NUCLEOTIDE SEQUENCE [LARGE SCALE GENOMIC DNA]</scope>
    <source>
        <strain evidence="2">V1</strain>
    </source>
</reference>
<dbReference type="InterPro" id="IPR007401">
    <property type="entry name" value="DUF454"/>
</dbReference>
<dbReference type="OrthoDB" id="5690292at2"/>
<keyword evidence="1" id="KW-0812">Transmembrane</keyword>
<dbReference type="PIRSF" id="PIRSF016789">
    <property type="entry name" value="DUF454"/>
    <property type="match status" value="1"/>
</dbReference>
<dbReference type="AlphaFoldDB" id="A0A0B7GT89"/>
<evidence type="ECO:0000313" key="3">
    <source>
        <dbReference type="EMBL" id="QEJ97342.1"/>
    </source>
</evidence>
<dbReference type="PANTHER" id="PTHR35813">
    <property type="entry name" value="INNER MEMBRANE PROTEIN YBAN"/>
    <property type="match status" value="1"/>
</dbReference>
<organism evidence="2 4">
    <name type="scientific">Treponema phagedenis</name>
    <dbReference type="NCBI Taxonomy" id="162"/>
    <lineage>
        <taxon>Bacteria</taxon>
        <taxon>Pseudomonadati</taxon>
        <taxon>Spirochaetota</taxon>
        <taxon>Spirochaetia</taxon>
        <taxon>Spirochaetales</taxon>
        <taxon>Treponemataceae</taxon>
        <taxon>Treponema</taxon>
    </lineage>
</organism>
<proteinExistence type="predicted"/>
<feature type="transmembrane region" description="Helical" evidence="1">
    <location>
        <begin position="98"/>
        <end position="116"/>
    </location>
</feature>
<evidence type="ECO:0000256" key="1">
    <source>
        <dbReference type="SAM" id="Phobius"/>
    </source>
</evidence>
<dbReference type="EMBL" id="CP042817">
    <property type="protein sequence ID" value="QEJ97342.1"/>
    <property type="molecule type" value="Genomic_DNA"/>
</dbReference>
<feature type="transmembrane region" description="Helical" evidence="1">
    <location>
        <begin position="33"/>
        <end position="52"/>
    </location>
</feature>
<reference evidence="4" key="2">
    <citation type="submission" date="2015-01" db="EMBL/GenBank/DDBJ databases">
        <authorList>
            <person name="Manzoor Shahid"/>
            <person name="Zubair Saima"/>
        </authorList>
    </citation>
    <scope>NUCLEOTIDE SEQUENCE [LARGE SCALE GENOMIC DNA]</scope>
    <source>
        <strain evidence="4">V1</strain>
    </source>
</reference>
<dbReference type="PANTHER" id="PTHR35813:SF1">
    <property type="entry name" value="INNER MEMBRANE PROTEIN YBAN"/>
    <property type="match status" value="1"/>
</dbReference>
<evidence type="ECO:0000313" key="2">
    <source>
        <dbReference type="EMBL" id="CEM60737.1"/>
    </source>
</evidence>
<accession>A0A0B7GT89</accession>
<name>A0A0B7GT89_TREPH</name>
<feature type="transmembrane region" description="Helical" evidence="1">
    <location>
        <begin position="7"/>
        <end position="27"/>
    </location>
</feature>
<sequence length="141" mass="16341">MKIVKIVWIIVGFLFLGIGIIGIFLPILPTTPFLLITLFCFTKGSTRVHNWFIQTKIYKNHLKRFNENRAMTLKAKVSILAFASTMLLIGFYFSKNLYARIIIILLMVIKYYYFIFRIKTIRPAANPDSSTQKKESPNEAV</sequence>
<keyword evidence="1" id="KW-1133">Transmembrane helix</keyword>
<gene>
    <name evidence="3" type="ORF">FUT82_04605</name>
    <name evidence="2" type="ORF">TPHV1_100057</name>
</gene>
<dbReference type="EMBL" id="CDNC01000002">
    <property type="protein sequence ID" value="CEM60737.1"/>
    <property type="molecule type" value="Genomic_DNA"/>
</dbReference>
<dbReference type="GeneID" id="57752344"/>
<dbReference type="Proteomes" id="UP000323594">
    <property type="component" value="Chromosome"/>
</dbReference>
<feature type="transmembrane region" description="Helical" evidence="1">
    <location>
        <begin position="73"/>
        <end position="92"/>
    </location>
</feature>
<dbReference type="Proteomes" id="UP000042527">
    <property type="component" value="Unassembled WGS sequence"/>
</dbReference>